<proteinExistence type="inferred from homology"/>
<dbReference type="AlphaFoldDB" id="A0A4U0UBK5"/>
<dbReference type="OrthoDB" id="10264412at2759"/>
<name>A0A4U0UBK5_9PEZI</name>
<dbReference type="InterPro" id="IPR002300">
    <property type="entry name" value="aa-tRNA-synth_Ia"/>
</dbReference>
<feature type="compositionally biased region" description="Basic and acidic residues" evidence="10">
    <location>
        <begin position="673"/>
        <end position="684"/>
    </location>
</feature>
<dbReference type="GO" id="GO:0002161">
    <property type="term" value="F:aminoacyl-tRNA deacylase activity"/>
    <property type="evidence" value="ECO:0007669"/>
    <property type="project" value="InterPro"/>
</dbReference>
<dbReference type="GO" id="GO:0000049">
    <property type="term" value="F:tRNA binding"/>
    <property type="evidence" value="ECO:0007669"/>
    <property type="project" value="InterPro"/>
</dbReference>
<dbReference type="GO" id="GO:0032543">
    <property type="term" value="P:mitochondrial translation"/>
    <property type="evidence" value="ECO:0007669"/>
    <property type="project" value="TreeGrafter"/>
</dbReference>
<keyword evidence="6 9" id="KW-0648">Protein biosynthesis</keyword>
<dbReference type="Pfam" id="PF00133">
    <property type="entry name" value="tRNA-synt_1"/>
    <property type="match status" value="1"/>
</dbReference>
<dbReference type="SUPFAM" id="SSF50677">
    <property type="entry name" value="ValRS/IleRS/LeuRS editing domain"/>
    <property type="match status" value="1"/>
</dbReference>
<organism evidence="13 14">
    <name type="scientific">Salinomyces thailandicus</name>
    <dbReference type="NCBI Taxonomy" id="706561"/>
    <lineage>
        <taxon>Eukaryota</taxon>
        <taxon>Fungi</taxon>
        <taxon>Dikarya</taxon>
        <taxon>Ascomycota</taxon>
        <taxon>Pezizomycotina</taxon>
        <taxon>Dothideomycetes</taxon>
        <taxon>Dothideomycetidae</taxon>
        <taxon>Mycosphaerellales</taxon>
        <taxon>Teratosphaeriaceae</taxon>
        <taxon>Salinomyces</taxon>
    </lineage>
</organism>
<accession>A0A4U0UBK5</accession>
<evidence type="ECO:0000259" key="12">
    <source>
        <dbReference type="Pfam" id="PF08264"/>
    </source>
</evidence>
<dbReference type="Gene3D" id="1.10.10.830">
    <property type="entry name" value="Ile-tRNA synthetase CP2 domain-like"/>
    <property type="match status" value="1"/>
</dbReference>
<dbReference type="InterPro" id="IPR001412">
    <property type="entry name" value="aa-tRNA-synth_I_CS"/>
</dbReference>
<feature type="domain" description="Methionyl/Valyl/Leucyl/Isoleucyl-tRNA synthetase anticodon-binding" evidence="12">
    <location>
        <begin position="752"/>
        <end position="903"/>
    </location>
</feature>
<evidence type="ECO:0000256" key="7">
    <source>
        <dbReference type="ARBA" id="ARBA00023146"/>
    </source>
</evidence>
<dbReference type="EC" id="6.1.1.5" evidence="2"/>
<dbReference type="GO" id="GO:0005739">
    <property type="term" value="C:mitochondrion"/>
    <property type="evidence" value="ECO:0007669"/>
    <property type="project" value="TreeGrafter"/>
</dbReference>
<dbReference type="InterPro" id="IPR014729">
    <property type="entry name" value="Rossmann-like_a/b/a_fold"/>
</dbReference>
<dbReference type="Pfam" id="PF08264">
    <property type="entry name" value="Anticodon_1"/>
    <property type="match status" value="1"/>
</dbReference>
<keyword evidence="7 9" id="KW-0030">Aminoacyl-tRNA synthetase</keyword>
<comment type="caution">
    <text evidence="13">The sequence shown here is derived from an EMBL/GenBank/DDBJ whole genome shotgun (WGS) entry which is preliminary data.</text>
</comment>
<dbReference type="PROSITE" id="PS00178">
    <property type="entry name" value="AA_TRNA_LIGASE_I"/>
    <property type="match status" value="1"/>
</dbReference>
<dbReference type="SUPFAM" id="SSF47323">
    <property type="entry name" value="Anticodon-binding domain of a subclass of class I aminoacyl-tRNA synthetases"/>
    <property type="match status" value="1"/>
</dbReference>
<dbReference type="GO" id="GO:0005524">
    <property type="term" value="F:ATP binding"/>
    <property type="evidence" value="ECO:0007669"/>
    <property type="project" value="UniProtKB-KW"/>
</dbReference>
<sequence length="1003" mass="111187">MPSPSLALRAARNISETLSLPKSSFPARASAADLLRYQQRCADDLYAWQWATRSPSKNGDFVLHDGPPYANGAVHVGHALNKILKDLILRSQLQRGRRVHYRPGWDCHGLPIELKALQQARAPATASNAAAALQDAPKKEALAAEHAASHLSASEIRRRARALAAETIERQKESFRGWGVMGDWERPYKTMDREFEVRQLGVFRDMVRKGLVSRQHRPVHWSPSSKTALAEAELEYDEGHECTAAFVKLPFVKLPEALSGMMGLEGVSALVWTTTPWTLPANQAVAVKDDLEYSVVRLCDEHLIIAKDRLDHVASHLPPDSPKMEVVLASIPGAKLAGGICYNLFQQTESPVLVGDFVTATSGTGLVHIAPGHGMEDYQLCQKANIGTILAPVDEEGKLTADAFPSKPSALAGLDAQTQGVNACLEILANQVLASHKFTHKNPIDWRTKQPVITRATAQWFADVSAIQDRAKASLEYVSFTPESGKTRLASFLSGRSQWCISRQRAWGVPIPALYHRDTGEACVTDESIEHIIEILGQRGTDTWFEEGEDDIWLHPGLEKGKWLRGKDTMDVWFDSGTTWTTLDQRPGQPVSDVCVEGTDQHRGWFQSSLLTHVSVQGEKAMAPYGAVITHGFILDADGKKMSKSLGNVIAPEHVVDGTLLPPIKARKQRGKKKDDQADDKPKYDSMGPDALRLWVASSDYTSDVAMAVPVLQEVQQALQKYRVTLKWLLGCLADYQPASHNHISKDLHFADQAVLYRLSQNSAAIYETYGSYEFHRGVKLINNFFNNDLSAFYFEICKDGMYTGSAAVRERTQVVLAAILAEVSRWLGPVVPHLVEETREFMPEQLRDLQQHPLKQVWQQPSREETGEMEVALQDFRELSAAVKLAQEEARRGGDLKNGLNCEVVVRGAGIPPRIREWHARGELATMLVVSEAEVDEGGESSVKPAWRYEQSVRSEASDAPRYTVVVLPPVGEKCIRCWRSTAPDNETPCGRCQQVLAEQAN</sequence>
<evidence type="ECO:0000313" key="14">
    <source>
        <dbReference type="Proteomes" id="UP000308549"/>
    </source>
</evidence>
<evidence type="ECO:0000256" key="5">
    <source>
        <dbReference type="ARBA" id="ARBA00022840"/>
    </source>
</evidence>
<dbReference type="Gene3D" id="3.90.740.10">
    <property type="entry name" value="Valyl/Leucyl/Isoleucyl-tRNA synthetase, editing domain"/>
    <property type="match status" value="1"/>
</dbReference>
<keyword evidence="5 9" id="KW-0067">ATP-binding</keyword>
<keyword evidence="3 9" id="KW-0436">Ligase</keyword>
<reference evidence="13 14" key="1">
    <citation type="submission" date="2017-03" db="EMBL/GenBank/DDBJ databases">
        <title>Genomes of endolithic fungi from Antarctica.</title>
        <authorList>
            <person name="Coleine C."/>
            <person name="Masonjones S."/>
            <person name="Stajich J.E."/>
        </authorList>
    </citation>
    <scope>NUCLEOTIDE SEQUENCE [LARGE SCALE GENOMIC DNA]</scope>
    <source>
        <strain evidence="13 14">CCFEE 6315</strain>
    </source>
</reference>
<evidence type="ECO:0000256" key="6">
    <source>
        <dbReference type="ARBA" id="ARBA00022917"/>
    </source>
</evidence>
<evidence type="ECO:0000256" key="8">
    <source>
        <dbReference type="ARBA" id="ARBA00032665"/>
    </source>
</evidence>
<protein>
    <recommendedName>
        <fullName evidence="2">isoleucine--tRNA ligase</fullName>
        <ecNumber evidence="2">6.1.1.5</ecNumber>
    </recommendedName>
    <alternativeName>
        <fullName evidence="8">Isoleucyl-tRNA synthetase</fullName>
    </alternativeName>
</protein>
<keyword evidence="4 9" id="KW-0547">Nucleotide-binding</keyword>
<feature type="domain" description="Aminoacyl-tRNA synthetase class Ia" evidence="11">
    <location>
        <begin position="53"/>
        <end position="707"/>
    </location>
</feature>
<dbReference type="SUPFAM" id="SSF52374">
    <property type="entry name" value="Nucleotidylyl transferase"/>
    <property type="match status" value="1"/>
</dbReference>
<dbReference type="PANTHER" id="PTHR42765">
    <property type="entry name" value="SOLEUCYL-TRNA SYNTHETASE"/>
    <property type="match status" value="1"/>
</dbReference>
<evidence type="ECO:0000256" key="1">
    <source>
        <dbReference type="ARBA" id="ARBA00005594"/>
    </source>
</evidence>
<dbReference type="InterPro" id="IPR002301">
    <property type="entry name" value="Ile-tRNA-ligase"/>
</dbReference>
<dbReference type="Gene3D" id="1.10.730.20">
    <property type="match status" value="1"/>
</dbReference>
<dbReference type="CDD" id="cd07960">
    <property type="entry name" value="Anticodon_Ia_Ile_BEm"/>
    <property type="match status" value="1"/>
</dbReference>
<dbReference type="PRINTS" id="PR00984">
    <property type="entry name" value="TRNASYNTHILE"/>
</dbReference>
<evidence type="ECO:0000256" key="4">
    <source>
        <dbReference type="ARBA" id="ARBA00022741"/>
    </source>
</evidence>
<keyword evidence="14" id="KW-1185">Reference proteome</keyword>
<dbReference type="Gene3D" id="3.40.50.620">
    <property type="entry name" value="HUPs"/>
    <property type="match status" value="2"/>
</dbReference>
<comment type="similarity">
    <text evidence="1 9">Belongs to the class-I aminoacyl-tRNA synthetase family.</text>
</comment>
<dbReference type="NCBIfam" id="TIGR00392">
    <property type="entry name" value="ileS"/>
    <property type="match status" value="1"/>
</dbReference>
<dbReference type="GO" id="GO:0004822">
    <property type="term" value="F:isoleucine-tRNA ligase activity"/>
    <property type="evidence" value="ECO:0007669"/>
    <property type="project" value="UniProtKB-EC"/>
</dbReference>
<dbReference type="InterPro" id="IPR013155">
    <property type="entry name" value="M/V/L/I-tRNA-synth_anticd-bd"/>
</dbReference>
<dbReference type="PANTHER" id="PTHR42765:SF1">
    <property type="entry name" value="ISOLEUCINE--TRNA LIGASE, MITOCHONDRIAL"/>
    <property type="match status" value="1"/>
</dbReference>
<evidence type="ECO:0000256" key="3">
    <source>
        <dbReference type="ARBA" id="ARBA00022598"/>
    </source>
</evidence>
<dbReference type="GO" id="GO:0006428">
    <property type="term" value="P:isoleucyl-tRNA aminoacylation"/>
    <property type="evidence" value="ECO:0007669"/>
    <property type="project" value="InterPro"/>
</dbReference>
<evidence type="ECO:0000256" key="10">
    <source>
        <dbReference type="SAM" id="MobiDB-lite"/>
    </source>
</evidence>
<dbReference type="Proteomes" id="UP000308549">
    <property type="component" value="Unassembled WGS sequence"/>
</dbReference>
<evidence type="ECO:0000256" key="2">
    <source>
        <dbReference type="ARBA" id="ARBA00013165"/>
    </source>
</evidence>
<evidence type="ECO:0000313" key="13">
    <source>
        <dbReference type="EMBL" id="TKA32547.1"/>
    </source>
</evidence>
<evidence type="ECO:0000259" key="11">
    <source>
        <dbReference type="Pfam" id="PF00133"/>
    </source>
</evidence>
<dbReference type="EMBL" id="NAJL01000005">
    <property type="protein sequence ID" value="TKA32547.1"/>
    <property type="molecule type" value="Genomic_DNA"/>
</dbReference>
<dbReference type="InterPro" id="IPR050081">
    <property type="entry name" value="Ile-tRNA_ligase"/>
</dbReference>
<dbReference type="InterPro" id="IPR009008">
    <property type="entry name" value="Val/Leu/Ile-tRNA-synth_edit"/>
</dbReference>
<evidence type="ECO:0000256" key="9">
    <source>
        <dbReference type="RuleBase" id="RU363035"/>
    </source>
</evidence>
<feature type="region of interest" description="Disordered" evidence="10">
    <location>
        <begin position="661"/>
        <end position="685"/>
    </location>
</feature>
<dbReference type="InterPro" id="IPR009080">
    <property type="entry name" value="tRNAsynth_Ia_anticodon-bd"/>
</dbReference>
<gene>
    <name evidence="13" type="ORF">B0A50_01655</name>
</gene>
<dbReference type="InterPro" id="IPR033708">
    <property type="entry name" value="Anticodon_Ile_BEm"/>
</dbReference>